<keyword evidence="2" id="KW-1185">Reference proteome</keyword>
<organism evidence="1 2">
    <name type="scientific">Saccharolobus caldissimus</name>
    <dbReference type="NCBI Taxonomy" id="1702097"/>
    <lineage>
        <taxon>Archaea</taxon>
        <taxon>Thermoproteota</taxon>
        <taxon>Thermoprotei</taxon>
        <taxon>Sulfolobales</taxon>
        <taxon>Sulfolobaceae</taxon>
        <taxon>Saccharolobus</taxon>
    </lineage>
</organism>
<dbReference type="AlphaFoldDB" id="A0AAQ4CV50"/>
<sequence length="43" mass="4793">MVEMKLLLGPVKGKDFDNALGPIISISLNIKIKNNNCCNQQYN</sequence>
<dbReference type="EMBL" id="AP025226">
    <property type="protein sequence ID" value="BDB99681.1"/>
    <property type="molecule type" value="Genomic_DNA"/>
</dbReference>
<reference evidence="1 2" key="1">
    <citation type="journal article" date="2022" name="Microbiol. Resour. Announc.">
        <title>Complete Genome Sequence of the Hyperthermophilic and Acidophilic Archaeon Saccharolobus caldissimus Strain HS-3T.</title>
        <authorList>
            <person name="Sakai H.D."/>
            <person name="Kurosawa N."/>
        </authorList>
    </citation>
    <scope>NUCLEOTIDE SEQUENCE [LARGE SCALE GENOMIC DNA]</scope>
    <source>
        <strain evidence="1 2">JCM32116</strain>
    </source>
</reference>
<evidence type="ECO:0000313" key="2">
    <source>
        <dbReference type="Proteomes" id="UP001319921"/>
    </source>
</evidence>
<evidence type="ECO:0000313" key="1">
    <source>
        <dbReference type="EMBL" id="BDB99681.1"/>
    </source>
</evidence>
<proteinExistence type="predicted"/>
<name>A0AAQ4CV50_9CREN</name>
<dbReference type="Proteomes" id="UP001319921">
    <property type="component" value="Chromosome"/>
</dbReference>
<gene>
    <name evidence="1" type="ORF">SACC_26980</name>
</gene>
<protein>
    <submittedName>
        <fullName evidence="1">Uncharacterized protein</fullName>
    </submittedName>
</protein>
<accession>A0AAQ4CV50</accession>
<dbReference type="KEGG" id="scas:SACC_26980"/>